<keyword evidence="2 5" id="KW-0812">Transmembrane</keyword>
<dbReference type="EMBL" id="VUJV01000003">
    <property type="protein sequence ID" value="KAA1419399.1"/>
    <property type="molecule type" value="Genomic_DNA"/>
</dbReference>
<evidence type="ECO:0000259" key="6">
    <source>
        <dbReference type="Pfam" id="PF14378"/>
    </source>
</evidence>
<dbReference type="PANTHER" id="PTHR31310:SF7">
    <property type="entry name" value="PA-PHOSPHATASE RELATED-FAMILY PROTEIN DDB_G0268928"/>
    <property type="match status" value="1"/>
</dbReference>
<evidence type="ECO:0000313" key="7">
    <source>
        <dbReference type="EMBL" id="KAA1419399.1"/>
    </source>
</evidence>
<dbReference type="Pfam" id="PF14378">
    <property type="entry name" value="PAP2_3"/>
    <property type="match status" value="1"/>
</dbReference>
<feature type="transmembrane region" description="Helical" evidence="5">
    <location>
        <begin position="288"/>
        <end position="307"/>
    </location>
</feature>
<keyword evidence="4 5" id="KW-0472">Membrane</keyword>
<evidence type="ECO:0000256" key="3">
    <source>
        <dbReference type="ARBA" id="ARBA00022989"/>
    </source>
</evidence>
<dbReference type="RefSeq" id="WP_149728733.1">
    <property type="nucleotide sequence ID" value="NZ_VUJV01000003.1"/>
</dbReference>
<dbReference type="CDD" id="cd03386">
    <property type="entry name" value="PAP2_Aur1_like"/>
    <property type="match status" value="1"/>
</dbReference>
<dbReference type="InterPro" id="IPR026841">
    <property type="entry name" value="Aur1/Ipt1"/>
</dbReference>
<evidence type="ECO:0000256" key="4">
    <source>
        <dbReference type="ARBA" id="ARBA00023136"/>
    </source>
</evidence>
<accession>A0A5B1LIK9</accession>
<organism evidence="7 8">
    <name type="scientific">Nocardioides humilatus</name>
    <dbReference type="NCBI Taxonomy" id="2607660"/>
    <lineage>
        <taxon>Bacteria</taxon>
        <taxon>Bacillati</taxon>
        <taxon>Actinomycetota</taxon>
        <taxon>Actinomycetes</taxon>
        <taxon>Propionibacteriales</taxon>
        <taxon>Nocardioidaceae</taxon>
        <taxon>Nocardioides</taxon>
    </lineage>
</organism>
<dbReference type="Proteomes" id="UP000325003">
    <property type="component" value="Unassembled WGS sequence"/>
</dbReference>
<comment type="caution">
    <text evidence="7">The sequence shown here is derived from an EMBL/GenBank/DDBJ whole genome shotgun (WGS) entry which is preliminary data.</text>
</comment>
<reference evidence="7 8" key="1">
    <citation type="submission" date="2019-09" db="EMBL/GenBank/DDBJ databases">
        <title>Nocardioides panacisoli sp. nov., isolated from the soil of a ginseng field.</title>
        <authorList>
            <person name="Cho C."/>
        </authorList>
    </citation>
    <scope>NUCLEOTIDE SEQUENCE [LARGE SCALE GENOMIC DNA]</scope>
    <source>
        <strain evidence="7 8">BN130099</strain>
    </source>
</reference>
<dbReference type="InterPro" id="IPR052185">
    <property type="entry name" value="IPC_Synthase-Related"/>
</dbReference>
<feature type="transmembrane region" description="Helical" evidence="5">
    <location>
        <begin position="238"/>
        <end position="257"/>
    </location>
</feature>
<gene>
    <name evidence="7" type="ORF">F0U44_13265</name>
</gene>
<feature type="transmembrane region" description="Helical" evidence="5">
    <location>
        <begin position="68"/>
        <end position="85"/>
    </location>
</feature>
<comment type="subcellular location">
    <subcellularLocation>
        <location evidence="1">Membrane</location>
        <topology evidence="1">Multi-pass membrane protein</topology>
    </subcellularLocation>
</comment>
<dbReference type="PANTHER" id="PTHR31310">
    <property type="match status" value="1"/>
</dbReference>
<dbReference type="Gene3D" id="1.20.144.10">
    <property type="entry name" value="Phosphatidic acid phosphatase type 2/haloperoxidase"/>
    <property type="match status" value="1"/>
</dbReference>
<evidence type="ECO:0000256" key="1">
    <source>
        <dbReference type="ARBA" id="ARBA00004141"/>
    </source>
</evidence>
<protein>
    <submittedName>
        <fullName evidence="7">Inositol phosphorylceramide synthase</fullName>
    </submittedName>
</protein>
<feature type="domain" description="Inositolphosphotransferase Aur1/Ipt1" evidence="6">
    <location>
        <begin position="136"/>
        <end position="301"/>
    </location>
</feature>
<proteinExistence type="predicted"/>
<feature type="transmembrane region" description="Helical" evidence="5">
    <location>
        <begin position="172"/>
        <end position="191"/>
    </location>
</feature>
<dbReference type="GO" id="GO:0016020">
    <property type="term" value="C:membrane"/>
    <property type="evidence" value="ECO:0007669"/>
    <property type="project" value="UniProtKB-SubCell"/>
</dbReference>
<keyword evidence="8" id="KW-1185">Reference proteome</keyword>
<feature type="transmembrane region" description="Helical" evidence="5">
    <location>
        <begin position="139"/>
        <end position="160"/>
    </location>
</feature>
<evidence type="ECO:0000313" key="8">
    <source>
        <dbReference type="Proteomes" id="UP000325003"/>
    </source>
</evidence>
<dbReference type="AlphaFoldDB" id="A0A5B1LIK9"/>
<keyword evidence="3 5" id="KW-1133">Transmembrane helix</keyword>
<reference evidence="7 8" key="2">
    <citation type="submission" date="2019-09" db="EMBL/GenBank/DDBJ databases">
        <authorList>
            <person name="Jin C."/>
        </authorList>
    </citation>
    <scope>NUCLEOTIDE SEQUENCE [LARGE SCALE GENOMIC DNA]</scope>
    <source>
        <strain evidence="7 8">BN130099</strain>
    </source>
</reference>
<feature type="transmembrane region" description="Helical" evidence="5">
    <location>
        <begin position="264"/>
        <end position="282"/>
    </location>
</feature>
<evidence type="ECO:0000256" key="5">
    <source>
        <dbReference type="SAM" id="Phobius"/>
    </source>
</evidence>
<sequence>MSEEAVRPNVGALDLTVRIAGMVAYAVGLWFYIQVFGLPKQAIEVVICIWLGTVAWDVRRPVREHLIFLRDWWPPFVVFLAYLYSRGLSDDLGIFSVHVTAPADGDRWLFGGTLPTEFLQQHLCGSPCDRSMSPRWYDVALTTVYYSHFFAALGVGAFLWKRNRPAWVRYMRRYLTVISVGVICFVVYPAAPPWMASRDGAIPEDVNRITGRGWFDLASKHGSGGTAQQHVSAVGNQVAAMPSLHAALAILVALWGVTHLRSHWRWVLLLYPAAMMFMLVYYAEHYVVDEIAGALLVVVVMAGWTLWERSRPSREVEEEPQLFSTM</sequence>
<name>A0A5B1LIK9_9ACTN</name>
<feature type="transmembrane region" description="Helical" evidence="5">
    <location>
        <begin position="12"/>
        <end position="32"/>
    </location>
</feature>
<evidence type="ECO:0000256" key="2">
    <source>
        <dbReference type="ARBA" id="ARBA00022692"/>
    </source>
</evidence>